<evidence type="ECO:0000313" key="2">
    <source>
        <dbReference type="EMBL" id="RKS42523.1"/>
    </source>
</evidence>
<keyword evidence="1" id="KW-1133">Transmembrane helix</keyword>
<keyword evidence="3" id="KW-1185">Reference proteome</keyword>
<dbReference type="EMBL" id="RBLG01000009">
    <property type="protein sequence ID" value="RKS42523.1"/>
    <property type="molecule type" value="Genomic_DNA"/>
</dbReference>
<feature type="transmembrane region" description="Helical" evidence="1">
    <location>
        <begin position="41"/>
        <end position="63"/>
    </location>
</feature>
<reference evidence="2 3" key="1">
    <citation type="submission" date="2018-10" db="EMBL/GenBank/DDBJ databases">
        <title>Genomic Encyclopedia of Archaeal and Bacterial Type Strains, Phase II (KMG-II): from individual species to whole genera.</title>
        <authorList>
            <person name="Goeker M."/>
        </authorList>
    </citation>
    <scope>NUCLEOTIDE SEQUENCE [LARGE SCALE GENOMIC DNA]</scope>
    <source>
        <strain evidence="2 3">DSM 19839</strain>
    </source>
</reference>
<sequence>MISEKLILETSFSIHQKIILIVFSLPFLLFIIAILEVDLNWKGYIIFLLALLFFWAFISLAFSKKGMIKNGGKLYKAKFFQGYTIFKRKVDLNDRPVVSILKSKKRQKFAFFSAAKPDLSESFNTFEIFVLNKNHFKRDSIMYFKNENNAKEAIEFMTKDFPLRHELFNPNYYR</sequence>
<comment type="caution">
    <text evidence="2">The sequence shown here is derived from an EMBL/GenBank/DDBJ whole genome shotgun (WGS) entry which is preliminary data.</text>
</comment>
<feature type="transmembrane region" description="Helical" evidence="1">
    <location>
        <begin position="18"/>
        <end position="35"/>
    </location>
</feature>
<gene>
    <name evidence="2" type="ORF">BC962_3248</name>
</gene>
<protein>
    <recommendedName>
        <fullName evidence="4">PH (Pleckstrin Homology) domain-containing protein</fullName>
    </recommendedName>
</protein>
<organism evidence="2 3">
    <name type="scientific">Gillisia mitskevichiae</name>
    <dbReference type="NCBI Taxonomy" id="270921"/>
    <lineage>
        <taxon>Bacteria</taxon>
        <taxon>Pseudomonadati</taxon>
        <taxon>Bacteroidota</taxon>
        <taxon>Flavobacteriia</taxon>
        <taxon>Flavobacteriales</taxon>
        <taxon>Flavobacteriaceae</taxon>
        <taxon>Gillisia</taxon>
    </lineage>
</organism>
<name>A0A495NWT5_9FLAO</name>
<evidence type="ECO:0008006" key="4">
    <source>
        <dbReference type="Google" id="ProtNLM"/>
    </source>
</evidence>
<dbReference type="AlphaFoldDB" id="A0A495NWT5"/>
<dbReference type="RefSeq" id="WP_121347055.1">
    <property type="nucleotide sequence ID" value="NZ_RBLG01000009.1"/>
</dbReference>
<keyword evidence="1" id="KW-0472">Membrane</keyword>
<accession>A0A495NWT5</accession>
<dbReference type="Proteomes" id="UP000276282">
    <property type="component" value="Unassembled WGS sequence"/>
</dbReference>
<dbReference type="OrthoDB" id="1189432at2"/>
<proteinExistence type="predicted"/>
<keyword evidence="1" id="KW-0812">Transmembrane</keyword>
<evidence type="ECO:0000313" key="3">
    <source>
        <dbReference type="Proteomes" id="UP000276282"/>
    </source>
</evidence>
<evidence type="ECO:0000256" key="1">
    <source>
        <dbReference type="SAM" id="Phobius"/>
    </source>
</evidence>